<keyword evidence="4" id="KW-1185">Reference proteome</keyword>
<dbReference type="InterPro" id="IPR011051">
    <property type="entry name" value="RmlC_Cupin_sf"/>
</dbReference>
<protein>
    <submittedName>
        <fullName evidence="3">Contig18, whole genome shotgun sequence</fullName>
    </submittedName>
</protein>
<dbReference type="OrthoDB" id="9797047at2"/>
<evidence type="ECO:0000313" key="4">
    <source>
        <dbReference type="Proteomes" id="UP000032046"/>
    </source>
</evidence>
<dbReference type="STRING" id="1602171.ST44_01860"/>
<dbReference type="SUPFAM" id="SSF51182">
    <property type="entry name" value="RmlC-like cupins"/>
    <property type="match status" value="1"/>
</dbReference>
<dbReference type="AlphaFoldDB" id="A0A0D0HFM0"/>
<keyword evidence="1" id="KW-0479">Metal-binding</keyword>
<evidence type="ECO:0000259" key="2">
    <source>
        <dbReference type="Pfam" id="PF07883"/>
    </source>
</evidence>
<dbReference type="Gene3D" id="2.60.120.10">
    <property type="entry name" value="Jelly Rolls"/>
    <property type="match status" value="1"/>
</dbReference>
<feature type="domain" description="Cupin type-2" evidence="2">
    <location>
        <begin position="38"/>
        <end position="105"/>
    </location>
</feature>
<dbReference type="InterPro" id="IPR051610">
    <property type="entry name" value="GPI/OXD"/>
</dbReference>
<proteinExistence type="predicted"/>
<dbReference type="GeneID" id="93483706"/>
<name>A0A0D0HFM0_9BACT</name>
<organism evidence="3 4">
    <name type="scientific">Prevotella pectinovora</name>
    <dbReference type="NCBI Taxonomy" id="1602169"/>
    <lineage>
        <taxon>Bacteria</taxon>
        <taxon>Pseudomonadati</taxon>
        <taxon>Bacteroidota</taxon>
        <taxon>Bacteroidia</taxon>
        <taxon>Bacteroidales</taxon>
        <taxon>Prevotellaceae</taxon>
        <taxon>Prevotella</taxon>
    </lineage>
</organism>
<gene>
    <name evidence="3" type="ORF">ST44_01860</name>
</gene>
<dbReference type="Pfam" id="PF07883">
    <property type="entry name" value="Cupin_2"/>
    <property type="match status" value="1"/>
</dbReference>
<dbReference type="Proteomes" id="UP000032046">
    <property type="component" value="Unassembled WGS sequence"/>
</dbReference>
<accession>A0A0D0HFM0</accession>
<reference evidence="3 4" key="1">
    <citation type="submission" date="2015-01" db="EMBL/GenBank/DDBJ databases">
        <title>Comparative genomics of non-oral Prevotella species.</title>
        <authorList>
            <person name="Accetto T."/>
            <person name="Nograsek B."/>
            <person name="Avgustin G."/>
        </authorList>
    </citation>
    <scope>NUCLEOTIDE SEQUENCE [LARGE SCALE GENOMIC DNA]</scope>
    <source>
        <strain evidence="3 4">P5-119</strain>
    </source>
</reference>
<dbReference type="EMBL" id="JXQK01000018">
    <property type="protein sequence ID" value="KIP64678.1"/>
    <property type="molecule type" value="Genomic_DNA"/>
</dbReference>
<dbReference type="RefSeq" id="WP_022316580.1">
    <property type="nucleotide sequence ID" value="NZ_JAXESS010000115.1"/>
</dbReference>
<comment type="caution">
    <text evidence="3">The sequence shown here is derived from an EMBL/GenBank/DDBJ whole genome shotgun (WGS) entry which is preliminary data.</text>
</comment>
<dbReference type="PANTHER" id="PTHR35848:SF6">
    <property type="entry name" value="CUPIN TYPE-2 DOMAIN-CONTAINING PROTEIN"/>
    <property type="match status" value="1"/>
</dbReference>
<dbReference type="GO" id="GO:0046872">
    <property type="term" value="F:metal ion binding"/>
    <property type="evidence" value="ECO:0007669"/>
    <property type="project" value="UniProtKB-KW"/>
</dbReference>
<evidence type="ECO:0000256" key="1">
    <source>
        <dbReference type="ARBA" id="ARBA00022723"/>
    </source>
</evidence>
<dbReference type="PANTHER" id="PTHR35848">
    <property type="entry name" value="OXALATE-BINDING PROTEIN"/>
    <property type="match status" value="1"/>
</dbReference>
<dbReference type="InterPro" id="IPR013096">
    <property type="entry name" value="Cupin_2"/>
</dbReference>
<evidence type="ECO:0000313" key="3">
    <source>
        <dbReference type="EMBL" id="KIP64678.1"/>
    </source>
</evidence>
<sequence>MVIDFDKIGKNSILNFKGGEGELITRNFVDDDNKIMFSILKPGASTGYHLHDGNCEIIYIVEGEATFNYDGETEIVKAGKVHYCPNGHSHSMKNNTDKDMVYFAVVTALAR</sequence>
<dbReference type="InterPro" id="IPR014710">
    <property type="entry name" value="RmlC-like_jellyroll"/>
</dbReference>